<keyword evidence="3" id="KW-1185">Reference proteome</keyword>
<sequence length="258" mass="29291">MKRRLWYYLRSVFTILQKIVNWYVCFGLLFRQGETVIKLKNGCQFKVRSLMDVWIIKETCLDRDYETYGTPIQDGWTVVDIGAGLGDFAVSVAYDHPTCRVFVYEPFPESFRLLKENLALNAIQNVQAFPFAVGASSEEMVLFATGAAVQHSTTSATQAVDSIVVPGRSLDDILNEHPIGVCDFLKIDCEGAEFDILFNASAQALQRIKRICLEYHDGVTQFSHEHLVEYLQQRGFHVRTARNPVHAHLGFLYASQDN</sequence>
<dbReference type="eggNOG" id="COG2520">
    <property type="taxonomic scope" value="Bacteria"/>
</dbReference>
<dbReference type="HOGENOM" id="CLU_063680_0_0_0"/>
<dbReference type="Proteomes" id="UP000002008">
    <property type="component" value="Chromosome"/>
</dbReference>
<dbReference type="STRING" id="324602.Caur_3622"/>
<evidence type="ECO:0000313" key="3">
    <source>
        <dbReference type="Proteomes" id="UP000002008"/>
    </source>
</evidence>
<dbReference type="InterPro" id="IPR053188">
    <property type="entry name" value="FkbM_Methyltransferase"/>
</dbReference>
<keyword evidence="2" id="KW-0489">Methyltransferase</keyword>
<dbReference type="GO" id="GO:0032259">
    <property type="term" value="P:methylation"/>
    <property type="evidence" value="ECO:0007669"/>
    <property type="project" value="UniProtKB-KW"/>
</dbReference>
<feature type="domain" description="Methyltransferase FkbM" evidence="1">
    <location>
        <begin position="80"/>
        <end position="237"/>
    </location>
</feature>
<reference evidence="3" key="1">
    <citation type="journal article" date="2011" name="BMC Genomics">
        <title>Complete genome sequence of the filamentous anoxygenic phototrophic bacterium Chloroflexus aurantiacus.</title>
        <authorList>
            <person name="Tang K.H."/>
            <person name="Barry K."/>
            <person name="Chertkov O."/>
            <person name="Dalin E."/>
            <person name="Han C.S."/>
            <person name="Hauser L.J."/>
            <person name="Honchak B.M."/>
            <person name="Karbach L.E."/>
            <person name="Land M.L."/>
            <person name="Lapidus A."/>
            <person name="Larimer F.W."/>
            <person name="Mikhailova N."/>
            <person name="Pitluck S."/>
            <person name="Pierson B.K."/>
            <person name="Blankenship R.E."/>
        </authorList>
    </citation>
    <scope>NUCLEOTIDE SEQUENCE [LARGE SCALE GENOMIC DNA]</scope>
    <source>
        <strain evidence="3">ATCC 29366 / DSM 635 / J-10-fl</strain>
    </source>
</reference>
<dbReference type="RefSeq" id="WP_012259459.1">
    <property type="nucleotide sequence ID" value="NC_010175.1"/>
</dbReference>
<dbReference type="GO" id="GO:0008171">
    <property type="term" value="F:O-methyltransferase activity"/>
    <property type="evidence" value="ECO:0000318"/>
    <property type="project" value="GO_Central"/>
</dbReference>
<name>A9WAL6_CHLAA</name>
<evidence type="ECO:0000313" key="2">
    <source>
        <dbReference type="EMBL" id="ABY36806.1"/>
    </source>
</evidence>
<dbReference type="InterPro" id="IPR029063">
    <property type="entry name" value="SAM-dependent_MTases_sf"/>
</dbReference>
<protein>
    <submittedName>
        <fullName evidence="2">Methyltransferase FkbM family</fullName>
    </submittedName>
</protein>
<dbReference type="Pfam" id="PF05050">
    <property type="entry name" value="Methyltransf_21"/>
    <property type="match status" value="1"/>
</dbReference>
<proteinExistence type="predicted"/>
<dbReference type="InterPro" id="IPR006342">
    <property type="entry name" value="FkbM_mtfrase"/>
</dbReference>
<dbReference type="EnsemblBacteria" id="ABY36806">
    <property type="protein sequence ID" value="ABY36806"/>
    <property type="gene ID" value="Caur_3622"/>
</dbReference>
<organism evidence="2 3">
    <name type="scientific">Chloroflexus aurantiacus (strain ATCC 29366 / DSM 635 / J-10-fl)</name>
    <dbReference type="NCBI Taxonomy" id="324602"/>
    <lineage>
        <taxon>Bacteria</taxon>
        <taxon>Bacillati</taxon>
        <taxon>Chloroflexota</taxon>
        <taxon>Chloroflexia</taxon>
        <taxon>Chloroflexales</taxon>
        <taxon>Chloroflexineae</taxon>
        <taxon>Chloroflexaceae</taxon>
        <taxon>Chloroflexus</taxon>
    </lineage>
</organism>
<dbReference type="Gene3D" id="3.40.50.150">
    <property type="entry name" value="Vaccinia Virus protein VP39"/>
    <property type="match status" value="1"/>
</dbReference>
<dbReference type="PANTHER" id="PTHR36973">
    <property type="entry name" value="SLL1456 PROTEIN-RELATED"/>
    <property type="match status" value="1"/>
</dbReference>
<dbReference type="NCBIfam" id="TIGR01444">
    <property type="entry name" value="fkbM_fam"/>
    <property type="match status" value="1"/>
</dbReference>
<dbReference type="PATRIC" id="fig|324602.8.peg.4079"/>
<dbReference type="PANTHER" id="PTHR36973:SF4">
    <property type="entry name" value="NODULATION PROTEIN"/>
    <property type="match status" value="1"/>
</dbReference>
<dbReference type="AlphaFoldDB" id="A9WAL6"/>
<dbReference type="EMBL" id="CP000909">
    <property type="protein sequence ID" value="ABY36806.1"/>
    <property type="molecule type" value="Genomic_DNA"/>
</dbReference>
<gene>
    <name evidence="2" type="ordered locus">Caur_3622</name>
</gene>
<evidence type="ECO:0000259" key="1">
    <source>
        <dbReference type="Pfam" id="PF05050"/>
    </source>
</evidence>
<dbReference type="KEGG" id="cau:Caur_3622"/>
<accession>A9WAL6</accession>
<dbReference type="InParanoid" id="A9WAL6"/>
<dbReference type="SUPFAM" id="SSF53335">
    <property type="entry name" value="S-adenosyl-L-methionine-dependent methyltransferases"/>
    <property type="match status" value="1"/>
</dbReference>
<keyword evidence="2" id="KW-0808">Transferase</keyword>